<accession>A0A1S3KF02</accession>
<dbReference type="GO" id="GO:0016491">
    <property type="term" value="F:oxidoreductase activity"/>
    <property type="evidence" value="ECO:0007669"/>
    <property type="project" value="UniProtKB-KW"/>
</dbReference>
<dbReference type="GeneID" id="106181391"/>
<feature type="domain" description="Enoyl reductase (ER)" evidence="3">
    <location>
        <begin position="99"/>
        <end position="425"/>
    </location>
</feature>
<keyword evidence="4" id="KW-1185">Reference proteome</keyword>
<keyword evidence="1" id="KW-0560">Oxidoreductase</keyword>
<dbReference type="Pfam" id="PF08240">
    <property type="entry name" value="ADH_N"/>
    <property type="match status" value="1"/>
</dbReference>
<dbReference type="KEGG" id="lak:106181391"/>
<feature type="compositionally biased region" description="Basic and acidic residues" evidence="2">
    <location>
        <begin position="46"/>
        <end position="61"/>
    </location>
</feature>
<dbReference type="Gene3D" id="3.90.180.10">
    <property type="entry name" value="Medium-chain alcohol dehydrogenases, catalytic domain"/>
    <property type="match status" value="1"/>
</dbReference>
<gene>
    <name evidence="5" type="primary">LOC106181391</name>
</gene>
<dbReference type="OrthoDB" id="203908at2759"/>
<dbReference type="InterPro" id="IPR052100">
    <property type="entry name" value="SV-ATPase_mito-regulator"/>
</dbReference>
<dbReference type="InParanoid" id="A0A1S3KF02"/>
<organism evidence="4 5">
    <name type="scientific">Lingula anatina</name>
    <name type="common">Brachiopod</name>
    <name type="synonym">Lingula unguis</name>
    <dbReference type="NCBI Taxonomy" id="7574"/>
    <lineage>
        <taxon>Eukaryota</taxon>
        <taxon>Metazoa</taxon>
        <taxon>Spiralia</taxon>
        <taxon>Lophotrochozoa</taxon>
        <taxon>Brachiopoda</taxon>
        <taxon>Linguliformea</taxon>
        <taxon>Lingulata</taxon>
        <taxon>Lingulida</taxon>
        <taxon>Linguloidea</taxon>
        <taxon>Lingulidae</taxon>
        <taxon>Lingula</taxon>
    </lineage>
</organism>
<evidence type="ECO:0000313" key="5">
    <source>
        <dbReference type="RefSeq" id="XP_013421215.1"/>
    </source>
</evidence>
<dbReference type="SUPFAM" id="SSF51735">
    <property type="entry name" value="NAD(P)-binding Rossmann-fold domains"/>
    <property type="match status" value="1"/>
</dbReference>
<feature type="region of interest" description="Disordered" evidence="2">
    <location>
        <begin position="1"/>
        <end position="88"/>
    </location>
</feature>
<dbReference type="InterPro" id="IPR036291">
    <property type="entry name" value="NAD(P)-bd_dom_sf"/>
</dbReference>
<dbReference type="Gene3D" id="3.40.50.720">
    <property type="entry name" value="NAD(P)-binding Rossmann-like Domain"/>
    <property type="match status" value="1"/>
</dbReference>
<dbReference type="STRING" id="7574.A0A1S3KF02"/>
<dbReference type="PANTHER" id="PTHR44054">
    <property type="entry name" value="SYNAPTIC VESICLE MEMBRANE PROTEIN VAT-1 HOMOLOG-LIKE"/>
    <property type="match status" value="1"/>
</dbReference>
<dbReference type="Proteomes" id="UP000085678">
    <property type="component" value="Unplaced"/>
</dbReference>
<reference evidence="5" key="1">
    <citation type="submission" date="2025-08" db="UniProtKB">
        <authorList>
            <consortium name="RefSeq"/>
        </authorList>
    </citation>
    <scope>IDENTIFICATION</scope>
    <source>
        <tissue evidence="5">Gonads</tissue>
    </source>
</reference>
<dbReference type="AlphaFoldDB" id="A0A1S3KF02"/>
<feature type="compositionally biased region" description="Basic and acidic residues" evidence="2">
    <location>
        <begin position="444"/>
        <end position="490"/>
    </location>
</feature>
<dbReference type="InterPro" id="IPR020843">
    <property type="entry name" value="ER"/>
</dbReference>
<evidence type="ECO:0000256" key="2">
    <source>
        <dbReference type="SAM" id="MobiDB-lite"/>
    </source>
</evidence>
<sequence length="513" mass="56611">MASDSDNKEQTEQKPAAPPAEQNGQDAPVKTEGNVEKNEANNTTAAEEKKENGETSTKIEDAAAETNGTEKKDGEAVKEKEEKVEEPAKPTVRHVFLHGKHKLKIRQKEYEVTPPAKHVQVRVKVVGVNFNDLMAKCGLYKPHLKLPTPLGWEATGVIEAVGEEVDDFKVGDRVICYKEFGLWTELANVPADQCFLMPEEMSFEEGAAIPVNYITAYLMLFEFGNLRSGKSVLIHMAAGGVGIATTQLAMTVPDVTIFGTASAHKHETIKENGVTHPIDYRSKDYVEEILKESPKGVDIVLDPLSGNDSAKGFGLLKPLGKIIHYGTANAVQGEGRNLLKVAKTWWQSSSISPTHLMAQNKSVCGFHLGHLFSEKELLRETMGQLMQLFKDGKIKPKIDSVWPFEQAANAMSRMHERKNVGKVLMSPEKAADEKVEVDDTIAEEQQKQEEEKKEDKKEEKKEAEEEKKDGEEKPEEKKEEAAEGEAKEDAAEAPAAEAEKPAEEAPAATEESK</sequence>
<dbReference type="InterPro" id="IPR013154">
    <property type="entry name" value="ADH-like_N"/>
</dbReference>
<dbReference type="CDD" id="cd08275">
    <property type="entry name" value="MDR3"/>
    <property type="match status" value="1"/>
</dbReference>
<feature type="region of interest" description="Disordered" evidence="2">
    <location>
        <begin position="443"/>
        <end position="513"/>
    </location>
</feature>
<dbReference type="PANTHER" id="PTHR44054:SF1">
    <property type="entry name" value="SYNAPTIC VESICLE MEMBRANE PROTEIN VAT-1 HOMOLOG"/>
    <property type="match status" value="1"/>
</dbReference>
<feature type="compositionally biased region" description="Basic and acidic residues" evidence="2">
    <location>
        <begin position="1"/>
        <end position="12"/>
    </location>
</feature>
<proteinExistence type="predicted"/>
<dbReference type="InterPro" id="IPR011032">
    <property type="entry name" value="GroES-like_sf"/>
</dbReference>
<dbReference type="RefSeq" id="XP_013421215.1">
    <property type="nucleotide sequence ID" value="XM_013565761.2"/>
</dbReference>
<feature type="compositionally biased region" description="Low complexity" evidence="2">
    <location>
        <begin position="504"/>
        <end position="513"/>
    </location>
</feature>
<evidence type="ECO:0000256" key="1">
    <source>
        <dbReference type="ARBA" id="ARBA00023002"/>
    </source>
</evidence>
<feature type="compositionally biased region" description="Basic and acidic residues" evidence="2">
    <location>
        <begin position="68"/>
        <end position="88"/>
    </location>
</feature>
<evidence type="ECO:0000259" key="3">
    <source>
        <dbReference type="SMART" id="SM00829"/>
    </source>
</evidence>
<protein>
    <submittedName>
        <fullName evidence="5">Synaptic vesicle membrane protein VAT-1 homolog</fullName>
    </submittedName>
</protein>
<dbReference type="SUPFAM" id="SSF50129">
    <property type="entry name" value="GroES-like"/>
    <property type="match status" value="1"/>
</dbReference>
<name>A0A1S3KF02_LINAN</name>
<evidence type="ECO:0000313" key="4">
    <source>
        <dbReference type="Proteomes" id="UP000085678"/>
    </source>
</evidence>
<dbReference type="SMART" id="SM00829">
    <property type="entry name" value="PKS_ER"/>
    <property type="match status" value="1"/>
</dbReference>
<dbReference type="Pfam" id="PF13602">
    <property type="entry name" value="ADH_zinc_N_2"/>
    <property type="match status" value="1"/>
</dbReference>